<evidence type="ECO:0008006" key="11">
    <source>
        <dbReference type="Google" id="ProtNLM"/>
    </source>
</evidence>
<keyword evidence="5" id="KW-0464">Manganese</keyword>
<sequence>MAKENIAFYVVPSTDAHGSEYLAPCDKRRQWLTGFTGSAGTAVISMGEAYLFVDSRYYIQAARQLDENWTLMKVGWDGMKNWDDWLIDHARGVKIGIDSRMISLEATNKLVAALTPRASSLMFPWQNLVDLIWKERPVRPKDPIYVQPIQFTGEDAKRKLGRIREWITKSAPMTERFSTNPPKEKDIPIAAFLADLADIAYTLNLRGSDIPYTPVFMSYLFITMENAILFIENGKISEEVREYLTELGVQTKEYSEVWPFLRSKDWGAGKVLISPDVPYTVARSLTSLRYSVAPPFVAVRRMVKNEVELAGMERAYLRDGAAMVQWFAWLDEKVSQGYEIDEYQAAMRLKEFRAQGELYQGLAYEAIAASGPNAALPHYVPPRHGSNPIDRKTPFLIDAGGQYRDGTCDTTRTLHFGKPTDPQAEAFTRVLQGHISIDSAIFPEGTSGAKLDVLARRALWQDGYHGTGHGVGSFLSVLHIGFGKDVPLEPGNVISNEPGFYLEGDFGVRIESVLAVQRIRTKNEFQGPIWLGFRRLTQVPIQLKMIKASMLSKEERQWVRNHNEECRRKLEPLLREDKRALRWLRKECQPAFRSEASVSGVSIEWD</sequence>
<accession>A0A0C9VSE9</accession>
<dbReference type="Gene3D" id="3.90.230.10">
    <property type="entry name" value="Creatinase/methionine aminopeptidase superfamily"/>
    <property type="match status" value="1"/>
</dbReference>
<dbReference type="Pfam" id="PF16188">
    <property type="entry name" value="Peptidase_M24_C"/>
    <property type="match status" value="1"/>
</dbReference>
<comment type="cofactor">
    <cofactor evidence="1">
        <name>Mn(2+)</name>
        <dbReference type="ChEBI" id="CHEBI:29035"/>
    </cofactor>
</comment>
<keyword evidence="10" id="KW-1185">Reference proteome</keyword>
<dbReference type="HOGENOM" id="CLU_011781_2_2_1"/>
<dbReference type="GO" id="GO:0046872">
    <property type="term" value="F:metal ion binding"/>
    <property type="evidence" value="ECO:0007669"/>
    <property type="project" value="UniProtKB-KW"/>
</dbReference>
<feature type="domain" description="Peptidase M24" evidence="6">
    <location>
        <begin position="311"/>
        <end position="517"/>
    </location>
</feature>
<dbReference type="InterPro" id="IPR029149">
    <property type="entry name" value="Creatin/AminoP/Spt16_N"/>
</dbReference>
<dbReference type="GO" id="GO:0005737">
    <property type="term" value="C:cytoplasm"/>
    <property type="evidence" value="ECO:0007669"/>
    <property type="project" value="UniProtKB-ARBA"/>
</dbReference>
<evidence type="ECO:0000313" key="10">
    <source>
        <dbReference type="Proteomes" id="UP000054279"/>
    </source>
</evidence>
<dbReference type="FunFam" id="3.40.350.10:FF:000003">
    <property type="entry name" value="Xaa-pro aminopeptidase P"/>
    <property type="match status" value="1"/>
</dbReference>
<evidence type="ECO:0000256" key="2">
    <source>
        <dbReference type="ARBA" id="ARBA00008766"/>
    </source>
</evidence>
<dbReference type="Proteomes" id="UP000054279">
    <property type="component" value="Unassembled WGS sequence"/>
</dbReference>
<dbReference type="Pfam" id="PF16189">
    <property type="entry name" value="Creatinase_N_2"/>
    <property type="match status" value="1"/>
</dbReference>
<dbReference type="CDD" id="cd01085">
    <property type="entry name" value="APP"/>
    <property type="match status" value="1"/>
</dbReference>
<evidence type="ECO:0000259" key="8">
    <source>
        <dbReference type="Pfam" id="PF16188"/>
    </source>
</evidence>
<keyword evidence="4" id="KW-0378">Hydrolase</keyword>
<dbReference type="AlphaFoldDB" id="A0A0C9VSE9"/>
<dbReference type="Pfam" id="PF00557">
    <property type="entry name" value="Peptidase_M24"/>
    <property type="match status" value="1"/>
</dbReference>
<dbReference type="OrthoDB" id="9995434at2759"/>
<evidence type="ECO:0000259" key="7">
    <source>
        <dbReference type="Pfam" id="PF01321"/>
    </source>
</evidence>
<evidence type="ECO:0000259" key="6">
    <source>
        <dbReference type="Pfam" id="PF00557"/>
    </source>
</evidence>
<dbReference type="InterPro" id="IPR032416">
    <property type="entry name" value="Peptidase_M24_C"/>
</dbReference>
<evidence type="ECO:0000256" key="3">
    <source>
        <dbReference type="ARBA" id="ARBA00022723"/>
    </source>
</evidence>
<comment type="similarity">
    <text evidence="2">Belongs to the peptidase M24B family.</text>
</comment>
<organism evidence="9 10">
    <name type="scientific">Sphaerobolus stellatus (strain SS14)</name>
    <dbReference type="NCBI Taxonomy" id="990650"/>
    <lineage>
        <taxon>Eukaryota</taxon>
        <taxon>Fungi</taxon>
        <taxon>Dikarya</taxon>
        <taxon>Basidiomycota</taxon>
        <taxon>Agaricomycotina</taxon>
        <taxon>Agaricomycetes</taxon>
        <taxon>Phallomycetidae</taxon>
        <taxon>Geastrales</taxon>
        <taxon>Sphaerobolaceae</taxon>
        <taxon>Sphaerobolus</taxon>
    </lineage>
</organism>
<protein>
    <recommendedName>
        <fullName evidence="11">Xaa-Pro aminopeptidase</fullName>
    </recommendedName>
</protein>
<feature type="domain" description="Peptidase M24 C-terminal" evidence="8">
    <location>
        <begin position="530"/>
        <end position="590"/>
    </location>
</feature>
<evidence type="ECO:0000256" key="4">
    <source>
        <dbReference type="ARBA" id="ARBA00022801"/>
    </source>
</evidence>
<keyword evidence="3" id="KW-0479">Metal-binding</keyword>
<dbReference type="SUPFAM" id="SSF53092">
    <property type="entry name" value="Creatinase/prolidase N-terminal domain"/>
    <property type="match status" value="1"/>
</dbReference>
<name>A0A0C9VSE9_SPHS4</name>
<dbReference type="InterPro" id="IPR036005">
    <property type="entry name" value="Creatinase/aminopeptidase-like"/>
</dbReference>
<dbReference type="FunFam" id="3.90.230.10:FF:000007">
    <property type="entry name" value="Xaa-Pro aminopeptidase P"/>
    <property type="match status" value="1"/>
</dbReference>
<evidence type="ECO:0000256" key="1">
    <source>
        <dbReference type="ARBA" id="ARBA00001936"/>
    </source>
</evidence>
<dbReference type="SUPFAM" id="SSF55920">
    <property type="entry name" value="Creatinase/aminopeptidase"/>
    <property type="match status" value="1"/>
</dbReference>
<dbReference type="InterPro" id="IPR000994">
    <property type="entry name" value="Pept_M24"/>
</dbReference>
<dbReference type="PANTHER" id="PTHR43763">
    <property type="entry name" value="XAA-PRO AMINOPEPTIDASE 1"/>
    <property type="match status" value="1"/>
</dbReference>
<dbReference type="EMBL" id="KN837140">
    <property type="protein sequence ID" value="KIJ40961.1"/>
    <property type="molecule type" value="Genomic_DNA"/>
</dbReference>
<proteinExistence type="inferred from homology"/>
<evidence type="ECO:0000313" key="9">
    <source>
        <dbReference type="EMBL" id="KIJ40961.1"/>
    </source>
</evidence>
<dbReference type="Gene3D" id="3.40.350.10">
    <property type="entry name" value="Creatinase/prolidase N-terminal domain"/>
    <property type="match status" value="2"/>
</dbReference>
<reference evidence="9 10" key="1">
    <citation type="submission" date="2014-06" db="EMBL/GenBank/DDBJ databases">
        <title>Evolutionary Origins and Diversification of the Mycorrhizal Mutualists.</title>
        <authorList>
            <consortium name="DOE Joint Genome Institute"/>
            <consortium name="Mycorrhizal Genomics Consortium"/>
            <person name="Kohler A."/>
            <person name="Kuo A."/>
            <person name="Nagy L.G."/>
            <person name="Floudas D."/>
            <person name="Copeland A."/>
            <person name="Barry K.W."/>
            <person name="Cichocki N."/>
            <person name="Veneault-Fourrey C."/>
            <person name="LaButti K."/>
            <person name="Lindquist E.A."/>
            <person name="Lipzen A."/>
            <person name="Lundell T."/>
            <person name="Morin E."/>
            <person name="Murat C."/>
            <person name="Riley R."/>
            <person name="Ohm R."/>
            <person name="Sun H."/>
            <person name="Tunlid A."/>
            <person name="Henrissat B."/>
            <person name="Grigoriev I.V."/>
            <person name="Hibbett D.S."/>
            <person name="Martin F."/>
        </authorList>
    </citation>
    <scope>NUCLEOTIDE SEQUENCE [LARGE SCALE GENOMIC DNA]</scope>
    <source>
        <strain evidence="9 10">SS14</strain>
    </source>
</reference>
<dbReference type="InterPro" id="IPR033740">
    <property type="entry name" value="Pept_M24B"/>
</dbReference>
<dbReference type="PANTHER" id="PTHR43763:SF17">
    <property type="entry name" value="AMINOPEPTIDASE P, CYTOPLASMIC-RELATED"/>
    <property type="match status" value="1"/>
</dbReference>
<dbReference type="GO" id="GO:0070006">
    <property type="term" value="F:metalloaminopeptidase activity"/>
    <property type="evidence" value="ECO:0007669"/>
    <property type="project" value="InterPro"/>
</dbReference>
<evidence type="ECO:0000256" key="5">
    <source>
        <dbReference type="ARBA" id="ARBA00023211"/>
    </source>
</evidence>
<feature type="domain" description="Creatinase N-terminal" evidence="7">
    <location>
        <begin position="1"/>
        <end position="116"/>
    </location>
</feature>
<dbReference type="InterPro" id="IPR050422">
    <property type="entry name" value="X-Pro_aminopeptidase_P"/>
</dbReference>
<dbReference type="InterPro" id="IPR000587">
    <property type="entry name" value="Creatinase_N"/>
</dbReference>
<dbReference type="Pfam" id="PF01321">
    <property type="entry name" value="Creatinase_N"/>
    <property type="match status" value="1"/>
</dbReference>
<gene>
    <name evidence="9" type="ORF">M422DRAFT_60541</name>
</gene>